<dbReference type="FunFam" id="3.40.50.300:FF:000108">
    <property type="entry name" value="ATP-dependent RNA helicase RhlE"/>
    <property type="match status" value="1"/>
</dbReference>
<dbReference type="GO" id="GO:0009409">
    <property type="term" value="P:response to cold"/>
    <property type="evidence" value="ECO:0007669"/>
    <property type="project" value="TreeGrafter"/>
</dbReference>
<feature type="short sequence motif" description="Q motif" evidence="11">
    <location>
        <begin position="7"/>
        <end position="35"/>
    </location>
</feature>
<comment type="similarity">
    <text evidence="8 12">Belongs to the DEAD box helicase family.</text>
</comment>
<dbReference type="AlphaFoldDB" id="A0A9X1PJA1"/>
<evidence type="ECO:0000313" key="17">
    <source>
        <dbReference type="EMBL" id="MCF0062437.1"/>
    </source>
</evidence>
<dbReference type="SUPFAM" id="SSF52540">
    <property type="entry name" value="P-loop containing nucleoside triphosphate hydrolases"/>
    <property type="match status" value="2"/>
</dbReference>
<keyword evidence="3 12" id="KW-0547">Nucleotide-binding</keyword>
<keyword evidence="6 12" id="KW-0067">ATP-binding</keyword>
<dbReference type="GO" id="GO:0016787">
    <property type="term" value="F:hydrolase activity"/>
    <property type="evidence" value="ECO:0007669"/>
    <property type="project" value="UniProtKB-KW"/>
</dbReference>
<evidence type="ECO:0000256" key="4">
    <source>
        <dbReference type="ARBA" id="ARBA00022801"/>
    </source>
</evidence>
<dbReference type="GO" id="GO:0005829">
    <property type="term" value="C:cytosol"/>
    <property type="evidence" value="ECO:0007669"/>
    <property type="project" value="TreeGrafter"/>
</dbReference>
<evidence type="ECO:0000256" key="3">
    <source>
        <dbReference type="ARBA" id="ARBA00022741"/>
    </source>
</evidence>
<dbReference type="RefSeq" id="WP_234602156.1">
    <property type="nucleotide sequence ID" value="NZ_CP094997.1"/>
</dbReference>
<dbReference type="EMBL" id="JAJTTC010000002">
    <property type="protein sequence ID" value="MCF0062437.1"/>
    <property type="molecule type" value="Genomic_DNA"/>
</dbReference>
<reference evidence="17" key="1">
    <citation type="submission" date="2021-12" db="EMBL/GenBank/DDBJ databases">
        <title>Novel species in genus Dyadobacter.</title>
        <authorList>
            <person name="Ma C."/>
        </authorList>
    </citation>
    <scope>NUCLEOTIDE SEQUENCE</scope>
    <source>
        <strain evidence="17">LJ419</strain>
    </source>
</reference>
<dbReference type="PROSITE" id="PS00039">
    <property type="entry name" value="DEAD_ATP_HELICASE"/>
    <property type="match status" value="1"/>
</dbReference>
<dbReference type="PROSITE" id="PS51192">
    <property type="entry name" value="HELICASE_ATP_BIND_1"/>
    <property type="match status" value="1"/>
</dbReference>
<dbReference type="InterPro" id="IPR001650">
    <property type="entry name" value="Helicase_C-like"/>
</dbReference>
<protein>
    <recommendedName>
        <fullName evidence="10">DEAD-box ATP-dependent RNA helicase RhpA</fullName>
        <ecNumber evidence="1">3.6.4.13</ecNumber>
    </recommendedName>
</protein>
<dbReference type="InterPro" id="IPR005580">
    <property type="entry name" value="DbpA/CsdA_RNA-bd_dom"/>
</dbReference>
<dbReference type="InterPro" id="IPR014014">
    <property type="entry name" value="RNA_helicase_DEAD_Q_motif"/>
</dbReference>
<evidence type="ECO:0000256" key="10">
    <source>
        <dbReference type="ARBA" id="ARBA00074363"/>
    </source>
</evidence>
<keyword evidence="7" id="KW-0346">Stress response</keyword>
<dbReference type="GO" id="GO:0033592">
    <property type="term" value="F:RNA strand annealing activity"/>
    <property type="evidence" value="ECO:0007669"/>
    <property type="project" value="TreeGrafter"/>
</dbReference>
<feature type="compositionally biased region" description="Basic and acidic residues" evidence="13">
    <location>
        <begin position="493"/>
        <end position="510"/>
    </location>
</feature>
<keyword evidence="18" id="KW-1185">Reference proteome</keyword>
<evidence type="ECO:0000256" key="12">
    <source>
        <dbReference type="RuleBase" id="RU000492"/>
    </source>
</evidence>
<keyword evidence="4 12" id="KW-0378">Hydrolase</keyword>
<evidence type="ECO:0000313" key="18">
    <source>
        <dbReference type="Proteomes" id="UP001139000"/>
    </source>
</evidence>
<dbReference type="InterPro" id="IPR044742">
    <property type="entry name" value="DEAD/DEAH_RhlB"/>
</dbReference>
<dbReference type="SMART" id="SM00490">
    <property type="entry name" value="HELICc"/>
    <property type="match status" value="1"/>
</dbReference>
<evidence type="ECO:0000259" key="14">
    <source>
        <dbReference type="PROSITE" id="PS51192"/>
    </source>
</evidence>
<dbReference type="InterPro" id="IPR057325">
    <property type="entry name" value="DeaD_dimer"/>
</dbReference>
<dbReference type="CDD" id="cd12252">
    <property type="entry name" value="RRM_DbpA"/>
    <property type="match status" value="1"/>
</dbReference>
<feature type="domain" description="Helicase C-terminal" evidence="15">
    <location>
        <begin position="220"/>
        <end position="381"/>
    </location>
</feature>
<evidence type="ECO:0000256" key="5">
    <source>
        <dbReference type="ARBA" id="ARBA00022806"/>
    </source>
</evidence>
<dbReference type="CDD" id="cd00268">
    <property type="entry name" value="DEADc"/>
    <property type="match status" value="1"/>
</dbReference>
<dbReference type="InterPro" id="IPR012677">
    <property type="entry name" value="Nucleotide-bd_a/b_plait_sf"/>
</dbReference>
<keyword evidence="2" id="KW-0963">Cytoplasm</keyword>
<evidence type="ECO:0000256" key="8">
    <source>
        <dbReference type="ARBA" id="ARBA00038437"/>
    </source>
</evidence>
<dbReference type="Gene3D" id="3.40.50.300">
    <property type="entry name" value="P-loop containing nucleotide triphosphate hydrolases"/>
    <property type="match status" value="2"/>
</dbReference>
<feature type="region of interest" description="Disordered" evidence="13">
    <location>
        <begin position="449"/>
        <end position="513"/>
    </location>
</feature>
<proteinExistence type="inferred from homology"/>
<dbReference type="Pfam" id="PF03880">
    <property type="entry name" value="DbpA"/>
    <property type="match status" value="1"/>
</dbReference>
<gene>
    <name evidence="17" type="ORF">LXM26_13100</name>
</gene>
<dbReference type="InterPro" id="IPR014001">
    <property type="entry name" value="Helicase_ATP-bd"/>
</dbReference>
<dbReference type="SMART" id="SM00487">
    <property type="entry name" value="DEXDc"/>
    <property type="match status" value="1"/>
</dbReference>
<dbReference type="InterPro" id="IPR000629">
    <property type="entry name" value="RNA-helicase_DEAD-box_CS"/>
</dbReference>
<dbReference type="GO" id="GO:0042255">
    <property type="term" value="P:ribosome assembly"/>
    <property type="evidence" value="ECO:0007669"/>
    <property type="project" value="UniProtKB-ARBA"/>
</dbReference>
<dbReference type="Pfam" id="PF00271">
    <property type="entry name" value="Helicase_C"/>
    <property type="match status" value="1"/>
</dbReference>
<comment type="caution">
    <text evidence="17">The sequence shown here is derived from an EMBL/GenBank/DDBJ whole genome shotgun (WGS) entry which is preliminary data.</text>
</comment>
<dbReference type="PANTHER" id="PTHR47963:SF8">
    <property type="entry name" value="ATP-DEPENDENT RNA HELICASE DEAD"/>
    <property type="match status" value="1"/>
</dbReference>
<dbReference type="InterPro" id="IPR050547">
    <property type="entry name" value="DEAD_box_RNA_helicases"/>
</dbReference>
<accession>A0A9X1PJA1</accession>
<dbReference type="GO" id="GO:0005840">
    <property type="term" value="C:ribosome"/>
    <property type="evidence" value="ECO:0007669"/>
    <property type="project" value="TreeGrafter"/>
</dbReference>
<evidence type="ECO:0000256" key="13">
    <source>
        <dbReference type="SAM" id="MobiDB-lite"/>
    </source>
</evidence>
<evidence type="ECO:0000259" key="15">
    <source>
        <dbReference type="PROSITE" id="PS51194"/>
    </source>
</evidence>
<dbReference type="PROSITE" id="PS51195">
    <property type="entry name" value="Q_MOTIF"/>
    <property type="match status" value="1"/>
</dbReference>
<dbReference type="InterPro" id="IPR011545">
    <property type="entry name" value="DEAD/DEAH_box_helicase_dom"/>
</dbReference>
<dbReference type="Gene3D" id="3.30.70.330">
    <property type="match status" value="1"/>
</dbReference>
<evidence type="ECO:0000256" key="11">
    <source>
        <dbReference type="PROSITE-ProRule" id="PRU00552"/>
    </source>
</evidence>
<dbReference type="Pfam" id="PF25399">
    <property type="entry name" value="DeaD_dimer"/>
    <property type="match status" value="1"/>
</dbReference>
<dbReference type="EC" id="3.6.4.13" evidence="1"/>
<dbReference type="InterPro" id="IPR027417">
    <property type="entry name" value="P-loop_NTPase"/>
</dbReference>
<evidence type="ECO:0000256" key="1">
    <source>
        <dbReference type="ARBA" id="ARBA00012552"/>
    </source>
</evidence>
<dbReference type="CDD" id="cd18787">
    <property type="entry name" value="SF2_C_DEAD"/>
    <property type="match status" value="1"/>
</dbReference>
<dbReference type="PANTHER" id="PTHR47963">
    <property type="entry name" value="DEAD-BOX ATP-DEPENDENT RNA HELICASE 47, MITOCHONDRIAL"/>
    <property type="match status" value="1"/>
</dbReference>
<comment type="catalytic activity">
    <reaction evidence="9">
        <text>ATP + H2O = ADP + phosphate + H(+)</text>
        <dbReference type="Rhea" id="RHEA:13065"/>
        <dbReference type="ChEBI" id="CHEBI:15377"/>
        <dbReference type="ChEBI" id="CHEBI:15378"/>
        <dbReference type="ChEBI" id="CHEBI:30616"/>
        <dbReference type="ChEBI" id="CHEBI:43474"/>
        <dbReference type="ChEBI" id="CHEBI:456216"/>
        <dbReference type="EC" id="3.6.4.13"/>
    </reaction>
</comment>
<sequence>MTTENFETFEELGLSENILKALTEMGFTKPSPIQAQGIPAVMQGSDVIGQAQTGTGKTAAFGIPVLERIDVSSNAVQALVLCPTRELAVQVSEEIGRLAKYIKGLRIEAIYGGDSIDRQIRSLKKGVHIVVGTPGRVMDHMERKTLKFDEVRMMVLDEADEMLDMGFREDIESILADMPSDRQTILFSATMSKPIMSITKRFQTDPILIKVVRNELTNVNIEQVYFEVKPQAKVEVMTRLIDMHHLKSLLVFCNTKRKVDEIVEDLQLRGYASEGIHGDLRQQQRSNVMSKFKAGVTTILVATDVAARGIDVSGLDGVINFDIPLDEEYYVHRIGRTGRAGLSGKAFSLVARDEKYRLKTIESFTKVKIEKGVIPSYEDIVGVRKARFVESISATIQEGDDQELFGDVLEMLQHAGYSTEQVVGAMAKQIMGVQKNEYADANLAWEERRGERDGRREGGSDRFERRPSSGGRFGDRRESAPRGNDRYAPAARGESRPRSEGSRDESKRSATPEAGMTRLFLSLGRKDHILPKDIVGAIAGEANIPGKTIGAIDIYDKFTFVDVPERDARAVLRAMDGNTIKGKPVQIDIAK</sequence>
<feature type="domain" description="DEAD-box RNA helicase Q" evidence="16">
    <location>
        <begin position="7"/>
        <end position="35"/>
    </location>
</feature>
<evidence type="ECO:0000259" key="16">
    <source>
        <dbReference type="PROSITE" id="PS51195"/>
    </source>
</evidence>
<evidence type="ECO:0000256" key="6">
    <source>
        <dbReference type="ARBA" id="ARBA00022840"/>
    </source>
</evidence>
<feature type="domain" description="Helicase ATP-binding" evidence="14">
    <location>
        <begin position="38"/>
        <end position="209"/>
    </location>
</feature>
<dbReference type="Proteomes" id="UP001139000">
    <property type="component" value="Unassembled WGS sequence"/>
</dbReference>
<dbReference type="GO" id="GO:0005524">
    <property type="term" value="F:ATP binding"/>
    <property type="evidence" value="ECO:0007669"/>
    <property type="project" value="UniProtKB-KW"/>
</dbReference>
<dbReference type="PROSITE" id="PS51194">
    <property type="entry name" value="HELICASE_CTER"/>
    <property type="match status" value="1"/>
</dbReference>
<keyword evidence="5 12" id="KW-0347">Helicase</keyword>
<evidence type="ECO:0000256" key="7">
    <source>
        <dbReference type="ARBA" id="ARBA00023016"/>
    </source>
</evidence>
<feature type="compositionally biased region" description="Basic and acidic residues" evidence="13">
    <location>
        <begin position="449"/>
        <end position="485"/>
    </location>
</feature>
<dbReference type="GO" id="GO:0003724">
    <property type="term" value="F:RNA helicase activity"/>
    <property type="evidence" value="ECO:0007669"/>
    <property type="project" value="UniProtKB-EC"/>
</dbReference>
<evidence type="ECO:0000256" key="9">
    <source>
        <dbReference type="ARBA" id="ARBA00047984"/>
    </source>
</evidence>
<name>A0A9X1PJA1_9BACT</name>
<dbReference type="Pfam" id="PF00270">
    <property type="entry name" value="DEAD"/>
    <property type="match status" value="1"/>
</dbReference>
<organism evidence="17 18">
    <name type="scientific">Dyadobacter chenwenxiniae</name>
    <dbReference type="NCBI Taxonomy" id="2906456"/>
    <lineage>
        <taxon>Bacteria</taxon>
        <taxon>Pseudomonadati</taxon>
        <taxon>Bacteroidota</taxon>
        <taxon>Cytophagia</taxon>
        <taxon>Cytophagales</taxon>
        <taxon>Spirosomataceae</taxon>
        <taxon>Dyadobacter</taxon>
    </lineage>
</organism>
<evidence type="ECO:0000256" key="2">
    <source>
        <dbReference type="ARBA" id="ARBA00022490"/>
    </source>
</evidence>